<evidence type="ECO:0000256" key="2">
    <source>
        <dbReference type="ARBA" id="ARBA00008072"/>
    </source>
</evidence>
<name>A0A8I3ARN3_VERLO</name>
<keyword evidence="4 7" id="KW-0862">Zinc</keyword>
<dbReference type="GO" id="GO:0005737">
    <property type="term" value="C:cytoplasm"/>
    <property type="evidence" value="ECO:0007669"/>
    <property type="project" value="TreeGrafter"/>
</dbReference>
<dbReference type="Pfam" id="PF08240">
    <property type="entry name" value="ADH_N"/>
    <property type="match status" value="1"/>
</dbReference>
<dbReference type="InterPro" id="IPR013149">
    <property type="entry name" value="ADH-like_C"/>
</dbReference>
<keyword evidence="6" id="KW-0520">NAD</keyword>
<dbReference type="Proteomes" id="UP000689129">
    <property type="component" value="Unassembled WGS sequence"/>
</dbReference>
<evidence type="ECO:0000256" key="3">
    <source>
        <dbReference type="ARBA" id="ARBA00022723"/>
    </source>
</evidence>
<evidence type="ECO:0000256" key="7">
    <source>
        <dbReference type="RuleBase" id="RU361277"/>
    </source>
</evidence>
<evidence type="ECO:0000259" key="8">
    <source>
        <dbReference type="SMART" id="SM00829"/>
    </source>
</evidence>
<dbReference type="FunFam" id="3.40.50.720:FF:000039">
    <property type="entry name" value="Alcohol dehydrogenase AdhP"/>
    <property type="match status" value="1"/>
</dbReference>
<comment type="similarity">
    <text evidence="2 7">Belongs to the zinc-containing alcohol dehydrogenase family.</text>
</comment>
<dbReference type="PROSITE" id="PS00059">
    <property type="entry name" value="ADH_ZINC"/>
    <property type="match status" value="1"/>
</dbReference>
<accession>A0A8I3ARN3</accession>
<proteinExistence type="inferred from homology"/>
<comment type="caution">
    <text evidence="9">The sequence shown here is derived from an EMBL/GenBank/DDBJ whole genome shotgun (WGS) entry which is preliminary data.</text>
</comment>
<organism evidence="9 10">
    <name type="scientific">Verticillium longisporum</name>
    <name type="common">Verticillium dahliae var. longisporum</name>
    <dbReference type="NCBI Taxonomy" id="100787"/>
    <lineage>
        <taxon>Eukaryota</taxon>
        <taxon>Fungi</taxon>
        <taxon>Dikarya</taxon>
        <taxon>Ascomycota</taxon>
        <taxon>Pezizomycotina</taxon>
        <taxon>Sordariomycetes</taxon>
        <taxon>Hypocreomycetidae</taxon>
        <taxon>Glomerellales</taxon>
        <taxon>Plectosphaerellaceae</taxon>
        <taxon>Verticillium</taxon>
    </lineage>
</organism>
<gene>
    <name evidence="9" type="ORF">HYQ45_007844</name>
</gene>
<feature type="domain" description="Enoyl reductase (ER)" evidence="8">
    <location>
        <begin position="18"/>
        <end position="335"/>
    </location>
</feature>
<keyword evidence="3 7" id="KW-0479">Metal-binding</keyword>
<evidence type="ECO:0000256" key="1">
    <source>
        <dbReference type="ARBA" id="ARBA00001947"/>
    </source>
</evidence>
<protein>
    <submittedName>
        <fullName evidence="9">Alcohol dehydrogenase 2 like protein</fullName>
    </submittedName>
</protein>
<dbReference type="GO" id="GO:0004022">
    <property type="term" value="F:alcohol dehydrogenase (NAD+) activity"/>
    <property type="evidence" value="ECO:0007669"/>
    <property type="project" value="TreeGrafter"/>
</dbReference>
<evidence type="ECO:0000256" key="5">
    <source>
        <dbReference type="ARBA" id="ARBA00023002"/>
    </source>
</evidence>
<dbReference type="EMBL" id="JAEMWZ010000145">
    <property type="protein sequence ID" value="KAG7134161.1"/>
    <property type="molecule type" value="Genomic_DNA"/>
</dbReference>
<evidence type="ECO:0000313" key="9">
    <source>
        <dbReference type="EMBL" id="KAG7134161.1"/>
    </source>
</evidence>
<dbReference type="InterPro" id="IPR013154">
    <property type="entry name" value="ADH-like_N"/>
</dbReference>
<dbReference type="OrthoDB" id="1879366at2759"/>
<dbReference type="SMART" id="SM00829">
    <property type="entry name" value="PKS_ER"/>
    <property type="match status" value="1"/>
</dbReference>
<dbReference type="CDD" id="cd08297">
    <property type="entry name" value="CAD3"/>
    <property type="match status" value="1"/>
</dbReference>
<dbReference type="InterPro" id="IPR002328">
    <property type="entry name" value="ADH_Zn_CS"/>
</dbReference>
<dbReference type="GO" id="GO:0008270">
    <property type="term" value="F:zinc ion binding"/>
    <property type="evidence" value="ECO:0007669"/>
    <property type="project" value="InterPro"/>
</dbReference>
<evidence type="ECO:0000313" key="10">
    <source>
        <dbReference type="Proteomes" id="UP000689129"/>
    </source>
</evidence>
<sequence>MGEWQQQRNRAVVYLEPGTTKTAVVELPIAEPGPGEVLVKLHYSDVCHTDAAFCLNSFSTVPPTAQGQIGGHEGAGEVVALGPGVTAPAVGSFVGIKFAADATQISGYTVPGTFQRFCTTPARYATPIPSGLDLASAAPLMCGGISVYTALRTAGLRVGDWVVISGAGGGLGHLGVQYAKALGARVVAVGAGVKEALCRELGADDFVDFAAFASDADLAARIKEATGGGARIALMCSASSKSYGQCMSWLGFRGTVACLGIPDKEGALLPSIGDMVTFEHRIIATKTGNRLEAKQCLELAAQGRVKTRYTLRRMESLTNIFEELESGKIQGRVVLDLRGD</sequence>
<dbReference type="AlphaFoldDB" id="A0A8I3ARN3"/>
<dbReference type="Pfam" id="PF00107">
    <property type="entry name" value="ADH_zinc_N"/>
    <property type="match status" value="1"/>
</dbReference>
<dbReference type="InterPro" id="IPR020843">
    <property type="entry name" value="ER"/>
</dbReference>
<evidence type="ECO:0000256" key="4">
    <source>
        <dbReference type="ARBA" id="ARBA00022833"/>
    </source>
</evidence>
<reference evidence="9" key="1">
    <citation type="journal article" date="2021" name="Mol. Plant Pathol.">
        <title>A 20-kb lineage-specific genomic region tames virulence in pathogenic amphidiploid Verticillium longisporum.</title>
        <authorList>
            <person name="Harting R."/>
            <person name="Starke J."/>
            <person name="Kusch H."/>
            <person name="Poggeler S."/>
            <person name="Maurus I."/>
            <person name="Schluter R."/>
            <person name="Landesfeind M."/>
            <person name="Bulla I."/>
            <person name="Nowrousian M."/>
            <person name="de Jonge R."/>
            <person name="Stahlhut G."/>
            <person name="Hoff K.J."/>
            <person name="Asshauer K.P."/>
            <person name="Thurmer A."/>
            <person name="Stanke M."/>
            <person name="Daniel R."/>
            <person name="Morgenstern B."/>
            <person name="Thomma B.P.H.J."/>
            <person name="Kronstad J.W."/>
            <person name="Braus-Stromeyer S.A."/>
            <person name="Braus G.H."/>
        </authorList>
    </citation>
    <scope>NUCLEOTIDE SEQUENCE</scope>
    <source>
        <strain evidence="9">Vl32</strain>
    </source>
</reference>
<evidence type="ECO:0000256" key="6">
    <source>
        <dbReference type="ARBA" id="ARBA00023027"/>
    </source>
</evidence>
<comment type="cofactor">
    <cofactor evidence="1 7">
        <name>Zn(2+)</name>
        <dbReference type="ChEBI" id="CHEBI:29105"/>
    </cofactor>
</comment>
<dbReference type="PANTHER" id="PTHR42940:SF5">
    <property type="entry name" value="ALCOHOL DEHYDROGENASE 2"/>
    <property type="match status" value="1"/>
</dbReference>
<dbReference type="PANTHER" id="PTHR42940">
    <property type="entry name" value="ALCOHOL DEHYDROGENASE 1-RELATED"/>
    <property type="match status" value="1"/>
</dbReference>
<keyword evidence="5" id="KW-0560">Oxidoreductase</keyword>